<evidence type="ECO:0000259" key="7">
    <source>
        <dbReference type="PROSITE" id="PS00623"/>
    </source>
</evidence>
<accession>A0ABS3J0M2</accession>
<name>A0ABS3J0M2_9HYPH</name>
<dbReference type="SUPFAM" id="SSF51905">
    <property type="entry name" value="FAD/NAD(P)-binding domain"/>
    <property type="match status" value="1"/>
</dbReference>
<dbReference type="InterPro" id="IPR000172">
    <property type="entry name" value="GMC_OxRdtase_N"/>
</dbReference>
<organism evidence="9 10">
    <name type="scientific">Jiella sonneratiae</name>
    <dbReference type="NCBI Taxonomy" id="2816856"/>
    <lineage>
        <taxon>Bacteria</taxon>
        <taxon>Pseudomonadati</taxon>
        <taxon>Pseudomonadota</taxon>
        <taxon>Alphaproteobacteria</taxon>
        <taxon>Hyphomicrobiales</taxon>
        <taxon>Aurantimonadaceae</taxon>
        <taxon>Jiella</taxon>
    </lineage>
</organism>
<comment type="cofactor">
    <cofactor evidence="1">
        <name>FAD</name>
        <dbReference type="ChEBI" id="CHEBI:57692"/>
    </cofactor>
</comment>
<dbReference type="SUPFAM" id="SSF54373">
    <property type="entry name" value="FAD-linked reductases, C-terminal domain"/>
    <property type="match status" value="1"/>
</dbReference>
<sequence length="643" mass="70178">MISSHAVGGTQGPSLEGECHRRRPALSPCGEDGWQTRGRAPSWKTSARRYRPSACRHLSRKAGDQANHPARHLVRAIAFGDAAGFAFPSRQGYGRGQQLGEERLAESAETFDYVVAGAGSAGCVLANRLSADPGTRVLLLEGGGKDDWIWFHIPVGYLFAIGNPRADWMFRTAEEKGLNGRSLAYPRGKTLGGSSAINAMIYMRGQAADYDHWRQLGLAGWGWDDVLPVFKRVEDHAEGASAFHGTGGEWRVEHPRVKWDILDRIRDAAAAAGVPKIPDFNTGDNTGSSYFQVNQKNGRRWSAARGFLKPAMARQNLKVETGVAIDRVETRDGRVSAVVYRKDGATRRALVRGEAVLSAGSVGSPLILERSGIGDGERLRAHGIDVVAHLPGVGENLQDHLQIRPIYRVTGIKTLNTEYWNLVSRAMMGVNYALFRKGPLTMAPSQVGAFVKSSPEYATANLEFHFQPLSLDDWGHGLHRFAAFTASVCNLRPTSRGSIHLTGPLPEDRPDIRPNYLSTEEDRRVAVDSLKWARRIVSQAPLAPYRPEEYKPGAHVSSDAEMLVAAGDLGTTIFHPVGTAKMGSKDDRMAVLDERLKVRGIDGLRVIDASAMPAITSGNTNSPTIMIADKGAEMIREDARRRG</sequence>
<evidence type="ECO:0000256" key="5">
    <source>
        <dbReference type="RuleBase" id="RU003968"/>
    </source>
</evidence>
<keyword evidence="3 5" id="KW-0285">Flavoprotein</keyword>
<keyword evidence="4 5" id="KW-0274">FAD</keyword>
<dbReference type="Pfam" id="PF05199">
    <property type="entry name" value="GMC_oxred_C"/>
    <property type="match status" value="1"/>
</dbReference>
<evidence type="ECO:0000256" key="4">
    <source>
        <dbReference type="ARBA" id="ARBA00022827"/>
    </source>
</evidence>
<comment type="caution">
    <text evidence="9">The sequence shown here is derived from an EMBL/GenBank/DDBJ whole genome shotgun (WGS) entry which is preliminary data.</text>
</comment>
<feature type="domain" description="Glucose-methanol-choline oxidoreductase N-terminal" evidence="7">
    <location>
        <begin position="188"/>
        <end position="211"/>
    </location>
</feature>
<evidence type="ECO:0000256" key="1">
    <source>
        <dbReference type="ARBA" id="ARBA00001974"/>
    </source>
</evidence>
<evidence type="ECO:0000313" key="10">
    <source>
        <dbReference type="Proteomes" id="UP000664288"/>
    </source>
</evidence>
<keyword evidence="10" id="KW-1185">Reference proteome</keyword>
<evidence type="ECO:0000259" key="8">
    <source>
        <dbReference type="PROSITE" id="PS00624"/>
    </source>
</evidence>
<dbReference type="InterPro" id="IPR007867">
    <property type="entry name" value="GMC_OxRtase_C"/>
</dbReference>
<reference evidence="9 10" key="1">
    <citation type="submission" date="2021-03" db="EMBL/GenBank/DDBJ databases">
        <title>Whole genome sequence of Jiella sp. MQZ13P-4.</title>
        <authorList>
            <person name="Tuo L."/>
        </authorList>
    </citation>
    <scope>NUCLEOTIDE SEQUENCE [LARGE SCALE GENOMIC DNA]</scope>
    <source>
        <strain evidence="9 10">MQZ13P-4</strain>
    </source>
</reference>
<dbReference type="PANTHER" id="PTHR11552">
    <property type="entry name" value="GLUCOSE-METHANOL-CHOLINE GMC OXIDOREDUCTASE"/>
    <property type="match status" value="1"/>
</dbReference>
<dbReference type="PANTHER" id="PTHR11552:SF147">
    <property type="entry name" value="CHOLINE DEHYDROGENASE, MITOCHONDRIAL"/>
    <property type="match status" value="1"/>
</dbReference>
<evidence type="ECO:0000256" key="6">
    <source>
        <dbReference type="SAM" id="MobiDB-lite"/>
    </source>
</evidence>
<dbReference type="EMBL" id="JAFMPY010000005">
    <property type="protein sequence ID" value="MBO0903211.1"/>
    <property type="molecule type" value="Genomic_DNA"/>
</dbReference>
<dbReference type="InterPro" id="IPR036188">
    <property type="entry name" value="FAD/NAD-bd_sf"/>
</dbReference>
<feature type="domain" description="Glucose-methanol-choline oxidoreductase N-terminal" evidence="8">
    <location>
        <begin position="360"/>
        <end position="374"/>
    </location>
</feature>
<dbReference type="Pfam" id="PF00732">
    <property type="entry name" value="GMC_oxred_N"/>
    <property type="match status" value="1"/>
</dbReference>
<comment type="similarity">
    <text evidence="2 5">Belongs to the GMC oxidoreductase family.</text>
</comment>
<dbReference type="Gene3D" id="3.30.560.10">
    <property type="entry name" value="Glucose Oxidase, domain 3"/>
    <property type="match status" value="1"/>
</dbReference>
<evidence type="ECO:0000256" key="3">
    <source>
        <dbReference type="ARBA" id="ARBA00022630"/>
    </source>
</evidence>
<dbReference type="PROSITE" id="PS00623">
    <property type="entry name" value="GMC_OXRED_1"/>
    <property type="match status" value="1"/>
</dbReference>
<dbReference type="PIRSF" id="PIRSF000137">
    <property type="entry name" value="Alcohol_oxidase"/>
    <property type="match status" value="1"/>
</dbReference>
<dbReference type="InterPro" id="IPR012132">
    <property type="entry name" value="GMC_OxRdtase"/>
</dbReference>
<evidence type="ECO:0000313" key="9">
    <source>
        <dbReference type="EMBL" id="MBO0903211.1"/>
    </source>
</evidence>
<protein>
    <submittedName>
        <fullName evidence="9">GMC family oxidoreductase N-terminal domain-containing protein</fullName>
    </submittedName>
</protein>
<feature type="region of interest" description="Disordered" evidence="6">
    <location>
        <begin position="1"/>
        <end position="48"/>
    </location>
</feature>
<dbReference type="Gene3D" id="3.50.50.60">
    <property type="entry name" value="FAD/NAD(P)-binding domain"/>
    <property type="match status" value="1"/>
</dbReference>
<dbReference type="PROSITE" id="PS00624">
    <property type="entry name" value="GMC_OXRED_2"/>
    <property type="match status" value="1"/>
</dbReference>
<proteinExistence type="inferred from homology"/>
<gene>
    <name evidence="9" type="ORF">J1C47_06120</name>
</gene>
<evidence type="ECO:0000256" key="2">
    <source>
        <dbReference type="ARBA" id="ARBA00010790"/>
    </source>
</evidence>
<dbReference type="Proteomes" id="UP000664288">
    <property type="component" value="Unassembled WGS sequence"/>
</dbReference>